<evidence type="ECO:0000313" key="2">
    <source>
        <dbReference type="WBParaSite" id="jg13132"/>
    </source>
</evidence>
<name>A0A915CWZ6_9BILA</name>
<dbReference type="WBParaSite" id="jg13132">
    <property type="protein sequence ID" value="jg13132"/>
    <property type="gene ID" value="jg13132"/>
</dbReference>
<dbReference type="AlphaFoldDB" id="A0A915CWZ6"/>
<dbReference type="Proteomes" id="UP000887574">
    <property type="component" value="Unplaced"/>
</dbReference>
<reference evidence="2" key="1">
    <citation type="submission" date="2022-11" db="UniProtKB">
        <authorList>
            <consortium name="WormBaseParasite"/>
        </authorList>
    </citation>
    <scope>IDENTIFICATION</scope>
</reference>
<proteinExistence type="predicted"/>
<protein>
    <submittedName>
        <fullName evidence="2">Uncharacterized protein</fullName>
    </submittedName>
</protein>
<organism evidence="1 2">
    <name type="scientific">Ditylenchus dipsaci</name>
    <dbReference type="NCBI Taxonomy" id="166011"/>
    <lineage>
        <taxon>Eukaryota</taxon>
        <taxon>Metazoa</taxon>
        <taxon>Ecdysozoa</taxon>
        <taxon>Nematoda</taxon>
        <taxon>Chromadorea</taxon>
        <taxon>Rhabditida</taxon>
        <taxon>Tylenchina</taxon>
        <taxon>Tylenchomorpha</taxon>
        <taxon>Sphaerularioidea</taxon>
        <taxon>Anguinidae</taxon>
        <taxon>Anguininae</taxon>
        <taxon>Ditylenchus</taxon>
    </lineage>
</organism>
<sequence length="75" mass="8972">MTYDYEAPENLLLWVAWLHRDVSKMNRKVRDQVRILFGDEMKPGLPNVFKNTVSTNAELWKLKHLIERSCIVNYH</sequence>
<evidence type="ECO:0000313" key="1">
    <source>
        <dbReference type="Proteomes" id="UP000887574"/>
    </source>
</evidence>
<keyword evidence="1" id="KW-1185">Reference proteome</keyword>
<accession>A0A915CWZ6</accession>